<dbReference type="AlphaFoldDB" id="A0A1G4Z491"/>
<evidence type="ECO:0008006" key="4">
    <source>
        <dbReference type="Google" id="ProtNLM"/>
    </source>
</evidence>
<keyword evidence="3" id="KW-1185">Reference proteome</keyword>
<feature type="region of interest" description="Disordered" evidence="1">
    <location>
        <begin position="110"/>
        <end position="130"/>
    </location>
</feature>
<reference evidence="3" key="1">
    <citation type="submission" date="2016-10" db="EMBL/GenBank/DDBJ databases">
        <authorList>
            <person name="Varghese N."/>
            <person name="Submissions S."/>
        </authorList>
    </citation>
    <scope>NUCLEOTIDE SEQUENCE [LARGE SCALE GENOMIC DNA]</scope>
    <source>
        <strain evidence="3">DSM 45722</strain>
    </source>
</reference>
<dbReference type="EMBL" id="FMUH01000009">
    <property type="protein sequence ID" value="SCX60455.1"/>
    <property type="molecule type" value="Genomic_DNA"/>
</dbReference>
<feature type="region of interest" description="Disordered" evidence="1">
    <location>
        <begin position="184"/>
        <end position="223"/>
    </location>
</feature>
<evidence type="ECO:0000313" key="2">
    <source>
        <dbReference type="EMBL" id="SCX60455.1"/>
    </source>
</evidence>
<evidence type="ECO:0000313" key="3">
    <source>
        <dbReference type="Proteomes" id="UP000198981"/>
    </source>
</evidence>
<gene>
    <name evidence="2" type="ORF">SAMN03159343_4099</name>
</gene>
<feature type="compositionally biased region" description="Low complexity" evidence="1">
    <location>
        <begin position="193"/>
        <end position="203"/>
    </location>
</feature>
<dbReference type="RefSeq" id="WP_092807862.1">
    <property type="nucleotide sequence ID" value="NZ_FMUH01000009.1"/>
</dbReference>
<dbReference type="Proteomes" id="UP000198981">
    <property type="component" value="Unassembled WGS sequence"/>
</dbReference>
<sequence length="223" mass="23527">MSESEDNAGEVVATTVRVALTAAGQLAEQAARQREARLREAARESDARAATVQAQLDVERQLALRSVQDVVRRGDSVDLDELAEAWQRAASWDDPAMSAERDRIRDLADRRFGVDPGSPADAVAGDRASRDVPTAVAVLGRDDARSVTDREARTDGAGSRVAALTAHLEDAGVEADVAQARALAAQSHPTPVAAAAQRPAAAPKARRRARGRGAGVEVQSPSR</sequence>
<evidence type="ECO:0000256" key="1">
    <source>
        <dbReference type="SAM" id="MobiDB-lite"/>
    </source>
</evidence>
<accession>A0A1G4Z491</accession>
<name>A0A1G4Z491_9ACTN</name>
<protein>
    <recommendedName>
        <fullName evidence="4">Colicin import membrane protein</fullName>
    </recommendedName>
</protein>
<organism evidence="2 3">
    <name type="scientific">Klenkia marina</name>
    <dbReference type="NCBI Taxonomy" id="1960309"/>
    <lineage>
        <taxon>Bacteria</taxon>
        <taxon>Bacillati</taxon>
        <taxon>Actinomycetota</taxon>
        <taxon>Actinomycetes</taxon>
        <taxon>Geodermatophilales</taxon>
        <taxon>Geodermatophilaceae</taxon>
        <taxon>Klenkia</taxon>
    </lineage>
</organism>
<dbReference type="STRING" id="1960309.SAMN03159343_4099"/>
<proteinExistence type="predicted"/>